<keyword evidence="2" id="KW-1185">Reference proteome</keyword>
<name>A0ABD3UJC1_SINWO</name>
<reference evidence="1 2" key="1">
    <citation type="submission" date="2024-11" db="EMBL/GenBank/DDBJ databases">
        <title>Chromosome-level genome assembly of the freshwater bivalve Anodonta woodiana.</title>
        <authorList>
            <person name="Chen X."/>
        </authorList>
    </citation>
    <scope>NUCLEOTIDE SEQUENCE [LARGE SCALE GENOMIC DNA]</scope>
    <source>
        <strain evidence="1">MN2024</strain>
        <tissue evidence="1">Gills</tissue>
    </source>
</reference>
<feature type="non-terminal residue" evidence="1">
    <location>
        <position position="1"/>
    </location>
</feature>
<comment type="caution">
    <text evidence="1">The sequence shown here is derived from an EMBL/GenBank/DDBJ whole genome shotgun (WGS) entry which is preliminary data.</text>
</comment>
<evidence type="ECO:0000313" key="2">
    <source>
        <dbReference type="Proteomes" id="UP001634394"/>
    </source>
</evidence>
<dbReference type="EMBL" id="JBJQND010000016">
    <property type="protein sequence ID" value="KAL3848548.1"/>
    <property type="molecule type" value="Genomic_DNA"/>
</dbReference>
<organism evidence="1 2">
    <name type="scientific">Sinanodonta woodiana</name>
    <name type="common">Chinese pond mussel</name>
    <name type="synonym">Anodonta woodiana</name>
    <dbReference type="NCBI Taxonomy" id="1069815"/>
    <lineage>
        <taxon>Eukaryota</taxon>
        <taxon>Metazoa</taxon>
        <taxon>Spiralia</taxon>
        <taxon>Lophotrochozoa</taxon>
        <taxon>Mollusca</taxon>
        <taxon>Bivalvia</taxon>
        <taxon>Autobranchia</taxon>
        <taxon>Heteroconchia</taxon>
        <taxon>Palaeoheterodonta</taxon>
        <taxon>Unionida</taxon>
        <taxon>Unionoidea</taxon>
        <taxon>Unionidae</taxon>
        <taxon>Unioninae</taxon>
        <taxon>Sinanodonta</taxon>
    </lineage>
</organism>
<protein>
    <submittedName>
        <fullName evidence="1">Uncharacterized protein</fullName>
    </submittedName>
</protein>
<dbReference type="Proteomes" id="UP001634394">
    <property type="component" value="Unassembled WGS sequence"/>
</dbReference>
<accession>A0ABD3UJC1</accession>
<dbReference type="AlphaFoldDB" id="A0ABD3UJC1"/>
<proteinExistence type="predicted"/>
<dbReference type="InterPro" id="IPR027417">
    <property type="entry name" value="P-loop_NTPase"/>
</dbReference>
<sequence length="227" mass="26179">MKDFSNSMYVAFKSNRELAREEISHIESENSEIVYIDNATDIDGEYLLKKNQTNPSYAQIFYRKDGLLKLLVVKEELGIGKTTWCGKLVSTWCNAYECQYHETPVQANDENIQTMKSFPLLFSVSLRNAQKGQTLTDIIKQQYVVVNASANVGFDVNFNLLMTKRPQKLIFIFHSLNETEADVDILKELVSQTKNSLTILTFRDWELMRSKCGIEEKDYQPMAYLTP</sequence>
<dbReference type="Gene3D" id="3.40.50.300">
    <property type="entry name" value="P-loop containing nucleotide triphosphate hydrolases"/>
    <property type="match status" value="1"/>
</dbReference>
<evidence type="ECO:0000313" key="1">
    <source>
        <dbReference type="EMBL" id="KAL3848548.1"/>
    </source>
</evidence>
<gene>
    <name evidence="1" type="ORF">ACJMK2_019399</name>
</gene>